<dbReference type="AlphaFoldDB" id="A0A5S3Z8T0"/>
<reference evidence="1 2" key="1">
    <citation type="submission" date="2017-12" db="EMBL/GenBank/DDBJ databases">
        <authorList>
            <person name="Paulsen S."/>
            <person name="Gram L.K."/>
        </authorList>
    </citation>
    <scope>NUCLEOTIDE SEQUENCE [LARGE SCALE GENOMIC DNA]</scope>
    <source>
        <strain evidence="1 2">S2897</strain>
    </source>
</reference>
<dbReference type="InterPro" id="IPR025293">
    <property type="entry name" value="YfiR/HmsC-like"/>
</dbReference>
<gene>
    <name evidence="1" type="ORF">CWC05_05940</name>
</gene>
<dbReference type="STRING" id="151081.TW72_15065"/>
<reference evidence="2" key="2">
    <citation type="submission" date="2019-06" db="EMBL/GenBank/DDBJ databases">
        <title>Co-occurence of chitin degradation, pigmentation and bioactivity in marine Pseudoalteromonas.</title>
        <authorList>
            <person name="Sonnenschein E.C."/>
            <person name="Bech P.K."/>
        </authorList>
    </citation>
    <scope>NUCLEOTIDE SEQUENCE [LARGE SCALE GENOMIC DNA]</scope>
    <source>
        <strain evidence="2">S2897</strain>
    </source>
</reference>
<accession>A0A5S3Z8T0</accession>
<comment type="caution">
    <text evidence="1">The sequence shown here is derived from an EMBL/GenBank/DDBJ whole genome shotgun (WGS) entry which is preliminary data.</text>
</comment>
<sequence length="161" mass="18146">MCSLSAQAGTPDQVRSALLFQIAKFIDFTHVQSDSVRYCFTNLSKGPGAFLAQQQNLLIRGQPIAITELSKSSQNDELSRQCDITYFDGKIENDILSPWIKTRPLTTFTVGSNFEFLEQGGVAALIQEGKKIRLYINREQLEQVSFKVQARLMTVSKFYPN</sequence>
<dbReference type="EMBL" id="PNCG01000004">
    <property type="protein sequence ID" value="TMP87956.1"/>
    <property type="molecule type" value="Genomic_DNA"/>
</dbReference>
<dbReference type="Pfam" id="PF13689">
    <property type="entry name" value="DUF4154"/>
    <property type="match status" value="1"/>
</dbReference>
<evidence type="ECO:0000313" key="2">
    <source>
        <dbReference type="Proteomes" id="UP000305874"/>
    </source>
</evidence>
<name>A0A5S3Z8T0_9GAMM</name>
<organism evidence="1 2">
    <name type="scientific">Pseudoalteromonas ruthenica</name>
    <dbReference type="NCBI Taxonomy" id="151081"/>
    <lineage>
        <taxon>Bacteria</taxon>
        <taxon>Pseudomonadati</taxon>
        <taxon>Pseudomonadota</taxon>
        <taxon>Gammaproteobacteria</taxon>
        <taxon>Alteromonadales</taxon>
        <taxon>Pseudoalteromonadaceae</taxon>
        <taxon>Pseudoalteromonas</taxon>
    </lineage>
</organism>
<evidence type="ECO:0000313" key="1">
    <source>
        <dbReference type="EMBL" id="TMP87956.1"/>
    </source>
</evidence>
<protein>
    <submittedName>
        <fullName evidence="1">DUF4154 domain-containing protein</fullName>
    </submittedName>
</protein>
<proteinExistence type="predicted"/>
<dbReference type="Proteomes" id="UP000305874">
    <property type="component" value="Unassembled WGS sequence"/>
</dbReference>